<dbReference type="SUPFAM" id="SSF55729">
    <property type="entry name" value="Acyl-CoA N-acyltransferases (Nat)"/>
    <property type="match status" value="1"/>
</dbReference>
<evidence type="ECO:0000313" key="2">
    <source>
        <dbReference type="EMBL" id="KAE8413831.1"/>
    </source>
</evidence>
<accession>A0ABQ6W9M9</accession>
<keyword evidence="3" id="KW-1185">Reference proteome</keyword>
<organism evidence="2 3">
    <name type="scientific">Aspergillus pseudocaelatus</name>
    <dbReference type="NCBI Taxonomy" id="1825620"/>
    <lineage>
        <taxon>Eukaryota</taxon>
        <taxon>Fungi</taxon>
        <taxon>Dikarya</taxon>
        <taxon>Ascomycota</taxon>
        <taxon>Pezizomycotina</taxon>
        <taxon>Eurotiomycetes</taxon>
        <taxon>Eurotiomycetidae</taxon>
        <taxon>Eurotiales</taxon>
        <taxon>Aspergillaceae</taxon>
        <taxon>Aspergillus</taxon>
        <taxon>Aspergillus subgen. Circumdati</taxon>
    </lineage>
</organism>
<dbReference type="Pfam" id="PF00583">
    <property type="entry name" value="Acetyltransf_1"/>
    <property type="match status" value="1"/>
</dbReference>
<sequence>MGSLPDAQSPSLSLDHPTDQENNAIWTLTANAWKDALPVDAYLTQSAYLMTVPLARDGGMTQWVLVEKAAAPGKRLLLSSCETFYKRSWICDRNGNVASVITHGIASVYTDSRYRGRGYASRLMNELARVLPTWQIDQSEQVKCVASVLFSDIGREYYRRLGWHPFPSYHIEFEPAKAAVDSLSAAGTARPLLAGDLEQLCKEDEALTRQALATRTPESSKTKFMIVPDHAHMLWHHSNEEFVTQTLFHKKPQAKGAIVGEPGNRVWVVWTHRFYEPPSDSASTNTLYILRLVIENWAVLSSEAGDQYDLQVSSLRTVILSAVAEAAEWGLHYVKLWGPSIQVQKLIEQTGVPHHLEDRGEDGICSLRWYGGGSGQEDEIEWVGNEKYGWC</sequence>
<evidence type="ECO:0000259" key="1">
    <source>
        <dbReference type="PROSITE" id="PS51186"/>
    </source>
</evidence>
<proteinExistence type="predicted"/>
<feature type="domain" description="N-acetyltransferase" evidence="1">
    <location>
        <begin position="50"/>
        <end position="180"/>
    </location>
</feature>
<dbReference type="PROSITE" id="PS51186">
    <property type="entry name" value="GNAT"/>
    <property type="match status" value="1"/>
</dbReference>
<dbReference type="PANTHER" id="PTHR34815:SF2">
    <property type="entry name" value="N-ACETYLTRANSFERASE DOMAIN-CONTAINING PROTEIN"/>
    <property type="match status" value="1"/>
</dbReference>
<dbReference type="InterPro" id="IPR053013">
    <property type="entry name" value="LAT"/>
</dbReference>
<dbReference type="PANTHER" id="PTHR34815">
    <property type="entry name" value="LYSINE ACETYLTRANSFERASE"/>
    <property type="match status" value="1"/>
</dbReference>
<dbReference type="CDD" id="cd04301">
    <property type="entry name" value="NAT_SF"/>
    <property type="match status" value="1"/>
</dbReference>
<dbReference type="InterPro" id="IPR000182">
    <property type="entry name" value="GNAT_dom"/>
</dbReference>
<evidence type="ECO:0000313" key="3">
    <source>
        <dbReference type="Proteomes" id="UP000325395"/>
    </source>
</evidence>
<dbReference type="InterPro" id="IPR016181">
    <property type="entry name" value="Acyl_CoA_acyltransferase"/>
</dbReference>
<dbReference type="EMBL" id="ML735798">
    <property type="protein sequence ID" value="KAE8413831.1"/>
    <property type="molecule type" value="Genomic_DNA"/>
</dbReference>
<dbReference type="Gene3D" id="3.40.630.30">
    <property type="match status" value="1"/>
</dbReference>
<dbReference type="Proteomes" id="UP000325395">
    <property type="component" value="Unassembled WGS sequence"/>
</dbReference>
<protein>
    <recommendedName>
        <fullName evidence="1">N-acetyltransferase domain-containing protein</fullName>
    </recommendedName>
</protein>
<reference evidence="2 3" key="1">
    <citation type="submission" date="2019-04" db="EMBL/GenBank/DDBJ databases">
        <authorList>
            <consortium name="DOE Joint Genome Institute"/>
            <person name="Mondo S."/>
            <person name="Kjaerbolling I."/>
            <person name="Vesth T."/>
            <person name="Frisvad J.C."/>
            <person name="Nybo J.L."/>
            <person name="Theobald S."/>
            <person name="Kildgaard S."/>
            <person name="Isbrandt T."/>
            <person name="Kuo A."/>
            <person name="Sato A."/>
            <person name="Lyhne E.K."/>
            <person name="Kogle M.E."/>
            <person name="Wiebenga A."/>
            <person name="Kun R.S."/>
            <person name="Lubbers R.J."/>
            <person name="Makela M.R."/>
            <person name="Barry K."/>
            <person name="Chovatia M."/>
            <person name="Clum A."/>
            <person name="Daum C."/>
            <person name="Haridas S."/>
            <person name="He G."/>
            <person name="LaButti K."/>
            <person name="Lipzen A."/>
            <person name="Riley R."/>
            <person name="Salamov A."/>
            <person name="Simmons B.A."/>
            <person name="Magnuson J.K."/>
            <person name="Henrissat B."/>
            <person name="Mortensen U.H."/>
            <person name="Larsen T.O."/>
            <person name="Devries R.P."/>
            <person name="Grigoriev I.V."/>
            <person name="Machida M."/>
            <person name="Baker S.E."/>
            <person name="Andersen M.R."/>
            <person name="Cantor M.N."/>
            <person name="Hua S.X."/>
        </authorList>
    </citation>
    <scope>NUCLEOTIDE SEQUENCE [LARGE SCALE GENOMIC DNA]</scope>
    <source>
        <strain evidence="2 3">CBS 117616</strain>
    </source>
</reference>
<dbReference type="Pfam" id="PF22998">
    <property type="entry name" value="GNAT_LYC1-like"/>
    <property type="match status" value="1"/>
</dbReference>
<gene>
    <name evidence="2" type="ORF">BDV36DRAFT_303899</name>
</gene>
<name>A0ABQ6W9M9_9EURO</name>
<dbReference type="InterPro" id="IPR055100">
    <property type="entry name" value="GNAT_LYC1-like"/>
</dbReference>